<organism evidence="2 3">
    <name type="scientific">Slackia isoflavoniconvertens</name>
    <dbReference type="NCBI Taxonomy" id="572010"/>
    <lineage>
        <taxon>Bacteria</taxon>
        <taxon>Bacillati</taxon>
        <taxon>Actinomycetota</taxon>
        <taxon>Coriobacteriia</taxon>
        <taxon>Eggerthellales</taxon>
        <taxon>Eggerthellaceae</taxon>
        <taxon>Slackia</taxon>
    </lineage>
</organism>
<reference evidence="3" key="1">
    <citation type="submission" date="2018-05" db="EMBL/GenBank/DDBJ databases">
        <title>Genome Sequencing of selected type strains of the family Eggerthellaceae.</title>
        <authorList>
            <person name="Danylec N."/>
            <person name="Stoll D.A."/>
            <person name="Doetsch A."/>
            <person name="Huch M."/>
        </authorList>
    </citation>
    <scope>NUCLEOTIDE SEQUENCE [LARGE SCALE GENOMIC DNA]</scope>
    <source>
        <strain evidence="3">DSM 22006</strain>
    </source>
</reference>
<dbReference type="EMBL" id="QIBZ01000021">
    <property type="protein sequence ID" value="RNM33025.1"/>
    <property type="molecule type" value="Genomic_DNA"/>
</dbReference>
<dbReference type="Proteomes" id="UP000271472">
    <property type="component" value="Unassembled WGS sequence"/>
</dbReference>
<proteinExistence type="predicted"/>
<dbReference type="AlphaFoldDB" id="A0A3N0I7M6"/>
<gene>
    <name evidence="2" type="ORF">DMP05_09150</name>
</gene>
<evidence type="ECO:0000256" key="1">
    <source>
        <dbReference type="SAM" id="MobiDB-lite"/>
    </source>
</evidence>
<dbReference type="GeneID" id="98663130"/>
<evidence type="ECO:0000313" key="2">
    <source>
        <dbReference type="EMBL" id="RNM33025.1"/>
    </source>
</evidence>
<evidence type="ECO:0000313" key="3">
    <source>
        <dbReference type="Proteomes" id="UP000271472"/>
    </source>
</evidence>
<accession>A0A3N0I7M6</accession>
<comment type="caution">
    <text evidence="2">The sequence shown here is derived from an EMBL/GenBank/DDBJ whole genome shotgun (WGS) entry which is preliminary data.</text>
</comment>
<feature type="compositionally biased region" description="Basic and acidic residues" evidence="1">
    <location>
        <begin position="62"/>
        <end position="71"/>
    </location>
</feature>
<feature type="compositionally biased region" description="Polar residues" evidence="1">
    <location>
        <begin position="1"/>
        <end position="12"/>
    </location>
</feature>
<protein>
    <submittedName>
        <fullName evidence="2">Uncharacterized protein</fullName>
    </submittedName>
</protein>
<feature type="region of interest" description="Disordered" evidence="1">
    <location>
        <begin position="1"/>
        <end position="78"/>
    </location>
</feature>
<name>A0A3N0I7M6_9ACTN</name>
<keyword evidence="3" id="KW-1185">Reference proteome</keyword>
<dbReference type="RefSeq" id="WP_123220158.1">
    <property type="nucleotide sequence ID" value="NZ_JACHYQ010000003.1"/>
</dbReference>
<sequence>MTHFSSYKVTSSHRGRYDEKEPYSPPPVVTSYFDPATGEPRGTRAEQPPKPKKKQMKSLQQQRREASDRNKKPVLLDGELQESVTEAARLIGTTCSSLSRILRNGGREYRGHTVAYAVKEETKCQ</sequence>